<reference evidence="2" key="1">
    <citation type="submission" date="2016-10" db="EMBL/GenBank/DDBJ databases">
        <title>The complete genome sequence of the rumen bacterium Butyrivibrio hungatei MB2003.</title>
        <authorList>
            <person name="Palevich N."/>
            <person name="Kelly W.J."/>
            <person name="Leahy S.C."/>
            <person name="Altermann E."/>
            <person name="Rakonjac J."/>
            <person name="Attwood G.T."/>
        </authorList>
    </citation>
    <scope>NUCLEOTIDE SEQUENCE [LARGE SCALE GENOMIC DNA]</scope>
    <source>
        <strain evidence="2">MB2003</strain>
    </source>
</reference>
<dbReference type="Proteomes" id="UP000179284">
    <property type="component" value="Chromosome I"/>
</dbReference>
<dbReference type="Gene3D" id="3.40.50.300">
    <property type="entry name" value="P-loop containing nucleotide triphosphate hydrolases"/>
    <property type="match status" value="2"/>
</dbReference>
<keyword evidence="2" id="KW-1185">Reference proteome</keyword>
<organism evidence="1 2">
    <name type="scientific">Butyrivibrio hungatei</name>
    <dbReference type="NCBI Taxonomy" id="185008"/>
    <lineage>
        <taxon>Bacteria</taxon>
        <taxon>Bacillati</taxon>
        <taxon>Bacillota</taxon>
        <taxon>Clostridia</taxon>
        <taxon>Lachnospirales</taxon>
        <taxon>Lachnospiraceae</taxon>
        <taxon>Butyrivibrio</taxon>
    </lineage>
</organism>
<dbReference type="SUPFAM" id="SSF52540">
    <property type="entry name" value="P-loop containing nucleoside triphosphate hydrolases"/>
    <property type="match status" value="1"/>
</dbReference>
<name>A0A1D9P0C2_9FIRM</name>
<dbReference type="CDD" id="cd01127">
    <property type="entry name" value="TrwB_TraG_TraD_VirD4"/>
    <property type="match status" value="1"/>
</dbReference>
<sequence>MIYGYATGADGKPSAPIKLNIQDYCHILLTGSTGSGKSYALLYLIGCLLKDSPETEVFICDFKNSEDFRFLNDYPLYYAGQHCYEGVMEFFRRFNDARENGKSFKRRVLIFDEYPSYIFYQSMMDKDNKTKLVSDVTNAIATTLMLGRGISHAAWLVTQRAESSLFANGSRDNFQIIIGLGRLSKEQKGMIFTGEEIPNEPMKRGEGHLLSDGHKLRKVKFPLISDINDWKWHIYDILMRNLEHNRDSSQSTPLA</sequence>
<dbReference type="RefSeq" id="WP_071175533.1">
    <property type="nucleotide sequence ID" value="NZ_CP017831.1"/>
</dbReference>
<protein>
    <submittedName>
        <fullName evidence="1">FtsK/SpoIIIE family protein</fullName>
    </submittedName>
</protein>
<dbReference type="InterPro" id="IPR027417">
    <property type="entry name" value="P-loop_NTPase"/>
</dbReference>
<dbReference type="OrthoDB" id="9807790at2"/>
<dbReference type="KEGG" id="bhu:bhn_I0760"/>
<dbReference type="EMBL" id="CP017831">
    <property type="protein sequence ID" value="AOZ95794.1"/>
    <property type="molecule type" value="Genomic_DNA"/>
</dbReference>
<evidence type="ECO:0000313" key="1">
    <source>
        <dbReference type="EMBL" id="AOZ95794.1"/>
    </source>
</evidence>
<accession>A0A1D9P0C2</accession>
<evidence type="ECO:0000313" key="2">
    <source>
        <dbReference type="Proteomes" id="UP000179284"/>
    </source>
</evidence>
<gene>
    <name evidence="1" type="ORF">bhn_I0760</name>
</gene>
<proteinExistence type="predicted"/>
<dbReference type="AlphaFoldDB" id="A0A1D9P0C2"/>